<evidence type="ECO:0008006" key="15">
    <source>
        <dbReference type="Google" id="ProtNLM"/>
    </source>
</evidence>
<dbReference type="eggNOG" id="ENOG502QVCQ">
    <property type="taxonomic scope" value="Eukaryota"/>
</dbReference>
<dbReference type="GO" id="GO:0005789">
    <property type="term" value="C:endoplasmic reticulum membrane"/>
    <property type="evidence" value="ECO:0007669"/>
    <property type="project" value="UniProtKB-SubCell"/>
</dbReference>
<evidence type="ECO:0000256" key="7">
    <source>
        <dbReference type="ARBA" id="ARBA00022989"/>
    </source>
</evidence>
<accession>Q0CI20</accession>
<evidence type="ECO:0000256" key="6">
    <source>
        <dbReference type="ARBA" id="ARBA00022824"/>
    </source>
</evidence>
<dbReference type="EMBL" id="CH476602">
    <property type="protein sequence ID" value="EAU33208.1"/>
    <property type="molecule type" value="Genomic_DNA"/>
</dbReference>
<dbReference type="GO" id="GO:0000742">
    <property type="term" value="P:karyogamy involved in conjugation with cellular fusion"/>
    <property type="evidence" value="ECO:0007669"/>
    <property type="project" value="UniProtKB-UniRule"/>
</dbReference>
<dbReference type="PANTHER" id="PTHR28012">
    <property type="entry name" value="NUCLEAR FUSION PROTEIN KAR5"/>
    <property type="match status" value="1"/>
</dbReference>
<keyword evidence="8" id="KW-0472">Membrane</keyword>
<dbReference type="Pfam" id="PF04163">
    <property type="entry name" value="Tht1"/>
    <property type="match status" value="1"/>
</dbReference>
<dbReference type="Proteomes" id="UP000007963">
    <property type="component" value="Unassembled WGS sequence"/>
</dbReference>
<evidence type="ECO:0000256" key="3">
    <source>
        <dbReference type="ARBA" id="ARBA00022459"/>
    </source>
</evidence>
<keyword evidence="7" id="KW-1133">Transmembrane helix</keyword>
<evidence type="ECO:0000256" key="10">
    <source>
        <dbReference type="ARBA" id="ARBA00023242"/>
    </source>
</evidence>
<sequence>MQPSRVVSSPRDFEDIEITKTGLSQKNSSSEDVDLVSFLSSKTQQQDAIFAEAVHLLESMKSSPSCNRIAASRLVTSCQSIGGKTDAMDSDIYLTLEHVRSLYAARLAICEINGAGASTPSPCLPVTVFSPQKKGMFGFARSKYQLNEADAPSVEALEHCLRSLESRPQWWTSYSNSRQNAVVICQAARIENEREELLELYRSIVESSAKLNQGLQEALRAAAEQSTQYKAFLHAMKGMRLQVERDLEVTRSRFKESFESLILDVESGVHSVFVTVKTAFGSLQAEVATVEKDIQDISGEARDLRQTLKSTHEETLGRHEEMMDAHKQASLAHRELASSLSNQLEGMVNIGMPELSQSVERFDTSLRLREFETSLEKSNRKAHNLHETQVQQVKTFKEQSKLQQTLSDNLRITQAILDKTVATTANVQAVLDETTTRYKRIPLLGGLLSAVSPWTVCALLIGAGGAHSSRRAAGILAMGAVHFLMTKFF</sequence>
<dbReference type="OMA" id="WPYIVCP"/>
<proteinExistence type="inferred from homology"/>
<evidence type="ECO:0000313" key="13">
    <source>
        <dbReference type="EMBL" id="EAU33208.1"/>
    </source>
</evidence>
<evidence type="ECO:0000256" key="12">
    <source>
        <dbReference type="SAM" id="Coils"/>
    </source>
</evidence>
<keyword evidence="9" id="KW-0325">Glycoprotein</keyword>
<keyword evidence="4" id="KW-0812">Transmembrane</keyword>
<dbReference type="VEuPathDB" id="FungiDB:ATEG_06664"/>
<evidence type="ECO:0000256" key="8">
    <source>
        <dbReference type="ARBA" id="ARBA00023136"/>
    </source>
</evidence>
<evidence type="ECO:0000256" key="9">
    <source>
        <dbReference type="ARBA" id="ARBA00023180"/>
    </source>
</evidence>
<gene>
    <name evidence="13" type="ORF">ATEG_06664</name>
</gene>
<name>Q0CI20_ASPTN</name>
<dbReference type="OrthoDB" id="5311848at2759"/>
<organism evidence="13 14">
    <name type="scientific">Aspergillus terreus (strain NIH 2624 / FGSC A1156)</name>
    <dbReference type="NCBI Taxonomy" id="341663"/>
    <lineage>
        <taxon>Eukaryota</taxon>
        <taxon>Fungi</taxon>
        <taxon>Dikarya</taxon>
        <taxon>Ascomycota</taxon>
        <taxon>Pezizomycotina</taxon>
        <taxon>Eurotiomycetes</taxon>
        <taxon>Eurotiomycetidae</taxon>
        <taxon>Eurotiales</taxon>
        <taxon>Aspergillaceae</taxon>
        <taxon>Aspergillus</taxon>
        <taxon>Aspergillus subgen. Circumdati</taxon>
    </lineage>
</organism>
<comment type="subcellular location">
    <subcellularLocation>
        <location evidence="11">Endoplasmic reticulum membrane</location>
    </subcellularLocation>
    <subcellularLocation>
        <location evidence="11">Nucleus membrane</location>
    </subcellularLocation>
</comment>
<keyword evidence="12" id="KW-0175">Coiled coil</keyword>
<dbReference type="HOGENOM" id="CLU_033545_2_0_1"/>
<dbReference type="STRING" id="341663.Q0CI20"/>
<keyword evidence="10 11" id="KW-0539">Nucleus</keyword>
<keyword evidence="6 11" id="KW-0256">Endoplasmic reticulum</keyword>
<dbReference type="RefSeq" id="XP_001215842.1">
    <property type="nucleotide sequence ID" value="XM_001215842.1"/>
</dbReference>
<evidence type="ECO:0000256" key="11">
    <source>
        <dbReference type="RuleBase" id="RU368082"/>
    </source>
</evidence>
<evidence type="ECO:0000256" key="4">
    <source>
        <dbReference type="ARBA" id="ARBA00022692"/>
    </source>
</evidence>
<comment type="function">
    <text evidence="1 11">Required for nuclear membrane fusion during karyogamy.</text>
</comment>
<evidence type="ECO:0000313" key="14">
    <source>
        <dbReference type="Proteomes" id="UP000007963"/>
    </source>
</evidence>
<dbReference type="PANTHER" id="PTHR28012:SF1">
    <property type="entry name" value="NUCLEAR FUSION PROTEIN KAR5"/>
    <property type="match status" value="1"/>
</dbReference>
<evidence type="ECO:0000256" key="2">
    <source>
        <dbReference type="ARBA" id="ARBA00010473"/>
    </source>
</evidence>
<dbReference type="AlphaFoldDB" id="Q0CI20"/>
<reference evidence="14" key="1">
    <citation type="submission" date="2005-09" db="EMBL/GenBank/DDBJ databases">
        <title>Annotation of the Aspergillus terreus NIH2624 genome.</title>
        <authorList>
            <person name="Birren B.W."/>
            <person name="Lander E.S."/>
            <person name="Galagan J.E."/>
            <person name="Nusbaum C."/>
            <person name="Devon K."/>
            <person name="Henn M."/>
            <person name="Ma L.-J."/>
            <person name="Jaffe D.B."/>
            <person name="Butler J."/>
            <person name="Alvarez P."/>
            <person name="Gnerre S."/>
            <person name="Grabherr M."/>
            <person name="Kleber M."/>
            <person name="Mauceli E.W."/>
            <person name="Brockman W."/>
            <person name="Rounsley S."/>
            <person name="Young S.K."/>
            <person name="LaButti K."/>
            <person name="Pushparaj V."/>
            <person name="DeCaprio D."/>
            <person name="Crawford M."/>
            <person name="Koehrsen M."/>
            <person name="Engels R."/>
            <person name="Montgomery P."/>
            <person name="Pearson M."/>
            <person name="Howarth C."/>
            <person name="Larson L."/>
            <person name="Luoma S."/>
            <person name="White J."/>
            <person name="Alvarado L."/>
            <person name="Kodira C.D."/>
            <person name="Zeng Q."/>
            <person name="Oleary S."/>
            <person name="Yandava C."/>
            <person name="Denning D.W."/>
            <person name="Nierman W.C."/>
            <person name="Milne T."/>
            <person name="Madden K."/>
        </authorList>
    </citation>
    <scope>NUCLEOTIDE SEQUENCE [LARGE SCALE GENOMIC DNA]</scope>
    <source>
        <strain evidence="14">NIH 2624 / FGSC A1156</strain>
    </source>
</reference>
<comment type="similarity">
    <text evidence="2 11">Belongs to the KAR5 family.</text>
</comment>
<dbReference type="GeneID" id="4322287"/>
<dbReference type="GO" id="GO:0031965">
    <property type="term" value="C:nuclear membrane"/>
    <property type="evidence" value="ECO:0007669"/>
    <property type="project" value="UniProtKB-SubCell"/>
</dbReference>
<evidence type="ECO:0000256" key="5">
    <source>
        <dbReference type="ARBA" id="ARBA00022729"/>
    </source>
</evidence>
<keyword evidence="3 11" id="KW-0415">Karyogamy</keyword>
<feature type="coiled-coil region" evidence="12">
    <location>
        <begin position="287"/>
        <end position="314"/>
    </location>
</feature>
<keyword evidence="5 11" id="KW-0732">Signal</keyword>
<evidence type="ECO:0000256" key="1">
    <source>
        <dbReference type="ARBA" id="ARBA00003389"/>
    </source>
</evidence>
<dbReference type="InterPro" id="IPR007292">
    <property type="entry name" value="Nuclear_fusion_Kar5"/>
</dbReference>
<protein>
    <recommendedName>
        <fullName evidence="15">Nuclear membrane fusion protein Kar5</fullName>
    </recommendedName>
</protein>
<dbReference type="GO" id="GO:0048288">
    <property type="term" value="P:nuclear membrane fusion involved in karyogamy"/>
    <property type="evidence" value="ECO:0007669"/>
    <property type="project" value="UniProtKB-UniRule"/>
</dbReference>